<dbReference type="InterPro" id="IPR050093">
    <property type="entry name" value="ABC_SmlMolc_Importer"/>
</dbReference>
<protein>
    <submittedName>
        <fullName evidence="8">Molybdenum ABC transporter ATP-binding protein ModC</fullName>
    </submittedName>
</protein>
<dbReference type="PROSITE" id="PS00211">
    <property type="entry name" value="ABC_TRANSPORTER_1"/>
    <property type="match status" value="1"/>
</dbReference>
<dbReference type="InterPro" id="IPR005116">
    <property type="entry name" value="Transp-assoc_OB_typ1"/>
</dbReference>
<dbReference type="EMBL" id="CADCVU010000087">
    <property type="protein sequence ID" value="CAA9495670.1"/>
    <property type="molecule type" value="Genomic_DNA"/>
</dbReference>
<dbReference type="Pfam" id="PF00005">
    <property type="entry name" value="ABC_tran"/>
    <property type="match status" value="1"/>
</dbReference>
<evidence type="ECO:0000256" key="1">
    <source>
        <dbReference type="ARBA" id="ARBA00022448"/>
    </source>
</evidence>
<evidence type="ECO:0000259" key="7">
    <source>
        <dbReference type="PROSITE" id="PS51866"/>
    </source>
</evidence>
<dbReference type="PANTHER" id="PTHR42781">
    <property type="entry name" value="SPERMIDINE/PUTRESCINE IMPORT ATP-BINDING PROTEIN POTA"/>
    <property type="match status" value="1"/>
</dbReference>
<accession>A0A6J4SJN7</accession>
<dbReference type="InterPro" id="IPR008995">
    <property type="entry name" value="Mo/tungstate-bd_C_term_dom"/>
</dbReference>
<keyword evidence="4 8" id="KW-0067">ATP-binding</keyword>
<evidence type="ECO:0000256" key="3">
    <source>
        <dbReference type="ARBA" id="ARBA00022741"/>
    </source>
</evidence>
<proteinExistence type="predicted"/>
<dbReference type="InterPro" id="IPR027417">
    <property type="entry name" value="P-loop_NTPase"/>
</dbReference>
<dbReference type="InterPro" id="IPR003439">
    <property type="entry name" value="ABC_transporter-like_ATP-bd"/>
</dbReference>
<dbReference type="Pfam" id="PF03459">
    <property type="entry name" value="TOBE"/>
    <property type="match status" value="1"/>
</dbReference>
<reference evidence="8" key="1">
    <citation type="submission" date="2020-02" db="EMBL/GenBank/DDBJ databases">
        <authorList>
            <person name="Meier V. D."/>
        </authorList>
    </citation>
    <scope>NUCLEOTIDE SEQUENCE</scope>
    <source>
        <strain evidence="8">AVDCRST_MAG45</strain>
    </source>
</reference>
<dbReference type="SMART" id="SM00382">
    <property type="entry name" value="AAA"/>
    <property type="match status" value="1"/>
</dbReference>
<feature type="domain" description="ABC transporter" evidence="6">
    <location>
        <begin position="2"/>
        <end position="233"/>
    </location>
</feature>
<dbReference type="InterPro" id="IPR004606">
    <property type="entry name" value="Mop_domain"/>
</dbReference>
<dbReference type="InterPro" id="IPR003593">
    <property type="entry name" value="AAA+_ATPase"/>
</dbReference>
<dbReference type="Gene3D" id="3.40.50.300">
    <property type="entry name" value="P-loop containing nucleotide triphosphate hydrolases"/>
    <property type="match status" value="1"/>
</dbReference>
<keyword evidence="2 5" id="KW-0500">Molybdenum</keyword>
<dbReference type="PROSITE" id="PS50893">
    <property type="entry name" value="ABC_TRANSPORTER_2"/>
    <property type="match status" value="1"/>
</dbReference>
<keyword evidence="3" id="KW-0547">Nucleotide-binding</keyword>
<organism evidence="8">
    <name type="scientific">uncultured Solirubrobacterales bacterium</name>
    <dbReference type="NCBI Taxonomy" id="768556"/>
    <lineage>
        <taxon>Bacteria</taxon>
        <taxon>Bacillati</taxon>
        <taxon>Actinomycetota</taxon>
        <taxon>Thermoleophilia</taxon>
        <taxon>Solirubrobacterales</taxon>
        <taxon>environmental samples</taxon>
    </lineage>
</organism>
<keyword evidence="1" id="KW-0813">Transport</keyword>
<evidence type="ECO:0000256" key="2">
    <source>
        <dbReference type="ARBA" id="ARBA00022505"/>
    </source>
</evidence>
<evidence type="ECO:0000256" key="4">
    <source>
        <dbReference type="ARBA" id="ARBA00022840"/>
    </source>
</evidence>
<dbReference type="PROSITE" id="PS51866">
    <property type="entry name" value="MOP"/>
    <property type="match status" value="1"/>
</dbReference>
<dbReference type="Gene3D" id="2.40.50.100">
    <property type="match status" value="1"/>
</dbReference>
<dbReference type="AlphaFoldDB" id="A0A6J4SJN7"/>
<evidence type="ECO:0000313" key="8">
    <source>
        <dbReference type="EMBL" id="CAA9495670.1"/>
    </source>
</evidence>
<dbReference type="PANTHER" id="PTHR42781:SF4">
    <property type="entry name" value="SPERMIDINE_PUTRESCINE IMPORT ATP-BINDING PROTEIN POTA"/>
    <property type="match status" value="1"/>
</dbReference>
<evidence type="ECO:0000256" key="5">
    <source>
        <dbReference type="PROSITE-ProRule" id="PRU01213"/>
    </source>
</evidence>
<gene>
    <name evidence="8" type="ORF">AVDCRST_MAG45-991</name>
</gene>
<dbReference type="GO" id="GO:0005524">
    <property type="term" value="F:ATP binding"/>
    <property type="evidence" value="ECO:0007669"/>
    <property type="project" value="UniProtKB-KW"/>
</dbReference>
<name>A0A6J4SJN7_9ACTN</name>
<dbReference type="GO" id="GO:0015689">
    <property type="term" value="P:molybdate ion transport"/>
    <property type="evidence" value="ECO:0007669"/>
    <property type="project" value="InterPro"/>
</dbReference>
<dbReference type="SUPFAM" id="SSF52540">
    <property type="entry name" value="P-loop containing nucleoside triphosphate hydrolases"/>
    <property type="match status" value="1"/>
</dbReference>
<dbReference type="GO" id="GO:0016887">
    <property type="term" value="F:ATP hydrolysis activity"/>
    <property type="evidence" value="ECO:0007669"/>
    <property type="project" value="InterPro"/>
</dbReference>
<dbReference type="InterPro" id="IPR017871">
    <property type="entry name" value="ABC_transporter-like_CS"/>
</dbReference>
<dbReference type="SUPFAM" id="SSF50331">
    <property type="entry name" value="MOP-like"/>
    <property type="match status" value="1"/>
</dbReference>
<sequence>MLRVEARTQLGAFSLELAVEVAAGRCLALAGPSGAGKTTVLRIAAGLVQPDRGLVRCGEDTWLDTERGVHLLPEQRRCGYVFQDYALWPHLRVRQNVAYPMREGSRRERRARADELLKRFGVRALAEARPGTLSGGERQRVALARALARRPAALLLDEPLSALDARSRASATRELTSVMRDLEVPVLLVTHDFAEAAQLGDEVGIVDGGAVVQQGSAPELAARPRSAFVADFTGAVVLTGTARPGPDGSSLVDLDGGGTVTSTDRGEGRVAVSVYPWEIAVARGAPAEDSTRNRISAQVLSVTTIGGRVRLGLAAGQPLQAEVTTAAVRELDLRAGEQVTAVWKAAATRIVDGPAT</sequence>
<evidence type="ECO:0000259" key="6">
    <source>
        <dbReference type="PROSITE" id="PS50893"/>
    </source>
</evidence>
<feature type="domain" description="Mop" evidence="7">
    <location>
        <begin position="288"/>
        <end position="352"/>
    </location>
</feature>